<gene>
    <name evidence="1" type="ORF">TCON_1881</name>
</gene>
<sequence>MKLFSIVYLLPSLFLFANSIKFEVYFLFLNDFGKYLTSARKLMISYLFMFKNYEFDDGFKYIKKLEMDPDVTYFTEYYLKYSKTNMYTGINDIIIYGDTCSENKDKHTDAQKHHYPCFSYIRLICKKVIGSYNRIRSNKNLKYTILFRNEENLSNYDLIMSHIIDNYNNELKNIFEKYQSLEHCHLLSEFDKWMKIDTIVLKILREYVIDILSINFISSPLFPMNICSLVYYFENVMLILNEEYWNYSLKICPYSRKKIIMREESDIVRICVIS</sequence>
<accession>A0ABQ7HXP6</accession>
<name>A0ABQ7HXP6_9MICR</name>
<organism evidence="1 2">
    <name type="scientific">Astathelohania contejeani</name>
    <dbReference type="NCBI Taxonomy" id="164912"/>
    <lineage>
        <taxon>Eukaryota</taxon>
        <taxon>Fungi</taxon>
        <taxon>Fungi incertae sedis</taxon>
        <taxon>Microsporidia</taxon>
        <taxon>Astathelohaniidae</taxon>
        <taxon>Astathelohania</taxon>
    </lineage>
</organism>
<evidence type="ECO:0000313" key="1">
    <source>
        <dbReference type="EMBL" id="KAF7682904.1"/>
    </source>
</evidence>
<comment type="caution">
    <text evidence="1">The sequence shown here is derived from an EMBL/GenBank/DDBJ whole genome shotgun (WGS) entry which is preliminary data.</text>
</comment>
<keyword evidence="2" id="KW-1185">Reference proteome</keyword>
<evidence type="ECO:0000313" key="2">
    <source>
        <dbReference type="Proteomes" id="UP001516464"/>
    </source>
</evidence>
<dbReference type="Proteomes" id="UP001516464">
    <property type="component" value="Unassembled WGS sequence"/>
</dbReference>
<proteinExistence type="predicted"/>
<protein>
    <submittedName>
        <fullName evidence="1">Uncharacterized protein</fullName>
    </submittedName>
</protein>
<reference evidence="1 2" key="1">
    <citation type="submission" date="2019-01" db="EMBL/GenBank/DDBJ databases">
        <title>Genomes sequencing and comparative genomics of infectious freshwater microsporidia, Cucumispora dikerogammari and Thelohania contejeani.</title>
        <authorList>
            <person name="Cormier A."/>
            <person name="Giraud I."/>
            <person name="Wattier R."/>
            <person name="Teixeira M."/>
            <person name="Grandjean F."/>
            <person name="Rigaud T."/>
            <person name="Cordaux R."/>
        </authorList>
    </citation>
    <scope>NUCLEOTIDE SEQUENCE [LARGE SCALE GENOMIC DNA]</scope>
    <source>
        <strain evidence="1">T1</strain>
        <tissue evidence="1">Spores</tissue>
    </source>
</reference>
<dbReference type="EMBL" id="SBIQ01000160">
    <property type="protein sequence ID" value="KAF7682904.1"/>
    <property type="molecule type" value="Genomic_DNA"/>
</dbReference>